<sequence length="551" mass="64370">MNSYLDLEFSHDVFNFLFEETPPPSFCCECCILEKKNSKATVLCETCDKKLCECCDQKIHSIPLFKNHKHYTGKYSHTKHSFSKPESSKIVNFLNNKRSKNVNSQKLTTNNKTNKQTNNKTINNKQKTKKNTNYKPTPNKSPNAKDGFSTYESKYCSKHSKLDLELYCSDCRQLICYQCYYESHSKHSTYTAEIACNKFFPSDPLQKSRKEVKEKITNLEDTISYLHQISQQIEEMCRKKRNEINFLNSFTNEEIHNLSQNLIKKIEKSQSKKTRKVEEKLHQQVAFCFVLQRHYAHILQIEKLRSNQDYVAVLRRIINLKPTSELTKVKTLDLENYKKCLNINDLHQEVRDLKTNIRSLFGCKQFLSGAPKISQCLIDQLYHLNLPDKDNKIKLKRPSLNEKYIEYTIVSWIKIASTSPKWRNIFHNCGKDHLQRSPAIYICPNSTDLFFRHSTSLNKNDGFGISRNYLQLGQWVHYATSFSKNSISHYINGKLVGSRTLNGKPFRPAKSCYIVSPWSENSKGISICKMLWFPLQLSNLQILYLSTLDHY</sequence>
<keyword evidence="1" id="KW-0479">Metal-binding</keyword>
<protein>
    <recommendedName>
        <fullName evidence="3">B box-type domain-containing protein</fullName>
    </recommendedName>
</protein>
<evidence type="ECO:0000313" key="5">
    <source>
        <dbReference type="Proteomes" id="UP001150062"/>
    </source>
</evidence>
<feature type="domain" description="B box-type" evidence="3">
    <location>
        <begin position="151"/>
        <end position="192"/>
    </location>
</feature>
<name>A0ABQ8X916_9EUKA</name>
<dbReference type="SUPFAM" id="SSF49899">
    <property type="entry name" value="Concanavalin A-like lectins/glucanases"/>
    <property type="match status" value="1"/>
</dbReference>
<dbReference type="SUPFAM" id="SSF57845">
    <property type="entry name" value="B-box zinc-binding domain"/>
    <property type="match status" value="1"/>
</dbReference>
<dbReference type="Gene3D" id="3.30.160.60">
    <property type="entry name" value="Classic Zinc Finger"/>
    <property type="match status" value="1"/>
</dbReference>
<organism evidence="4 5">
    <name type="scientific">Anaeramoeba flamelloides</name>
    <dbReference type="NCBI Taxonomy" id="1746091"/>
    <lineage>
        <taxon>Eukaryota</taxon>
        <taxon>Metamonada</taxon>
        <taxon>Anaeramoebidae</taxon>
        <taxon>Anaeramoeba</taxon>
    </lineage>
</organism>
<feature type="compositionally biased region" description="Low complexity" evidence="2">
    <location>
        <begin position="133"/>
        <end position="142"/>
    </location>
</feature>
<dbReference type="PANTHER" id="PTHR25462:SF296">
    <property type="entry name" value="MEIOTIC P26, ISOFORM F"/>
    <property type="match status" value="1"/>
</dbReference>
<keyword evidence="1" id="KW-0862">Zinc</keyword>
<evidence type="ECO:0000256" key="1">
    <source>
        <dbReference type="PROSITE-ProRule" id="PRU00024"/>
    </source>
</evidence>
<gene>
    <name evidence="4" type="ORF">M0813_08932</name>
</gene>
<dbReference type="PANTHER" id="PTHR25462">
    <property type="entry name" value="BONUS, ISOFORM C-RELATED"/>
    <property type="match status" value="1"/>
</dbReference>
<comment type="caution">
    <text evidence="4">The sequence shown here is derived from an EMBL/GenBank/DDBJ whole genome shotgun (WGS) entry which is preliminary data.</text>
</comment>
<dbReference type="PROSITE" id="PS50119">
    <property type="entry name" value="ZF_BBOX"/>
    <property type="match status" value="2"/>
</dbReference>
<dbReference type="Pfam" id="PF13385">
    <property type="entry name" value="Laminin_G_3"/>
    <property type="match status" value="1"/>
</dbReference>
<dbReference type="SMART" id="SM00336">
    <property type="entry name" value="BBOX"/>
    <property type="match status" value="2"/>
</dbReference>
<dbReference type="InterPro" id="IPR000315">
    <property type="entry name" value="Znf_B-box"/>
</dbReference>
<evidence type="ECO:0000259" key="3">
    <source>
        <dbReference type="PROSITE" id="PS50119"/>
    </source>
</evidence>
<dbReference type="EMBL" id="JAOAOG010000329">
    <property type="protein sequence ID" value="KAJ6228108.1"/>
    <property type="molecule type" value="Genomic_DNA"/>
</dbReference>
<dbReference type="Proteomes" id="UP001150062">
    <property type="component" value="Unassembled WGS sequence"/>
</dbReference>
<reference evidence="4" key="1">
    <citation type="submission" date="2022-08" db="EMBL/GenBank/DDBJ databases">
        <title>Novel sulfate-reducing endosymbionts in the free-living metamonad Anaeramoeba.</title>
        <authorList>
            <person name="Jerlstrom-Hultqvist J."/>
            <person name="Cepicka I."/>
            <person name="Gallot-Lavallee L."/>
            <person name="Salas-Leiva D."/>
            <person name="Curtis B.A."/>
            <person name="Zahonova K."/>
            <person name="Pipaliya S."/>
            <person name="Dacks J."/>
            <person name="Roger A.J."/>
        </authorList>
    </citation>
    <scope>NUCLEOTIDE SEQUENCE</scope>
    <source>
        <strain evidence="4">Schooner1</strain>
    </source>
</reference>
<accession>A0ABQ8X916</accession>
<dbReference type="InterPro" id="IPR047153">
    <property type="entry name" value="TRIM45/56/19-like"/>
</dbReference>
<keyword evidence="5" id="KW-1185">Reference proteome</keyword>
<proteinExistence type="predicted"/>
<evidence type="ECO:0000313" key="4">
    <source>
        <dbReference type="EMBL" id="KAJ6228108.1"/>
    </source>
</evidence>
<dbReference type="Pfam" id="PF00643">
    <property type="entry name" value="zf-B_box"/>
    <property type="match status" value="1"/>
</dbReference>
<feature type="domain" description="B box-type" evidence="3">
    <location>
        <begin position="31"/>
        <end position="69"/>
    </location>
</feature>
<keyword evidence="1" id="KW-0863">Zinc-finger</keyword>
<dbReference type="InterPro" id="IPR013320">
    <property type="entry name" value="ConA-like_dom_sf"/>
</dbReference>
<dbReference type="Gene3D" id="2.60.120.200">
    <property type="match status" value="1"/>
</dbReference>
<evidence type="ECO:0000256" key="2">
    <source>
        <dbReference type="SAM" id="MobiDB-lite"/>
    </source>
</evidence>
<feature type="compositionally biased region" description="Low complexity" evidence="2">
    <location>
        <begin position="103"/>
        <end position="125"/>
    </location>
</feature>
<feature type="region of interest" description="Disordered" evidence="2">
    <location>
        <begin position="101"/>
        <end position="146"/>
    </location>
</feature>